<dbReference type="PANTHER" id="PTHR42948">
    <property type="entry name" value="TRANSPORTER"/>
    <property type="match status" value="1"/>
</dbReference>
<feature type="transmembrane region" description="Helical" evidence="6">
    <location>
        <begin position="147"/>
        <end position="167"/>
    </location>
</feature>
<feature type="transmembrane region" description="Helical" evidence="6">
    <location>
        <begin position="214"/>
        <end position="241"/>
    </location>
</feature>
<keyword evidence="2" id="KW-0813">Transport</keyword>
<feature type="transmembrane region" description="Helical" evidence="6">
    <location>
        <begin position="253"/>
        <end position="276"/>
    </location>
</feature>
<accession>A0A937HZM5</accession>
<feature type="transmembrane region" description="Helical" evidence="6">
    <location>
        <begin position="426"/>
        <end position="445"/>
    </location>
</feature>
<evidence type="ECO:0000256" key="6">
    <source>
        <dbReference type="SAM" id="Phobius"/>
    </source>
</evidence>
<dbReference type="InterPro" id="IPR037272">
    <property type="entry name" value="SNS_sf"/>
</dbReference>
<dbReference type="CDD" id="cd10336">
    <property type="entry name" value="SLC6sbd_Tyt1-Like"/>
    <property type="match status" value="1"/>
</dbReference>
<evidence type="ECO:0000256" key="3">
    <source>
        <dbReference type="ARBA" id="ARBA00022692"/>
    </source>
</evidence>
<evidence type="ECO:0000256" key="5">
    <source>
        <dbReference type="ARBA" id="ARBA00023136"/>
    </source>
</evidence>
<feature type="transmembrane region" description="Helical" evidence="6">
    <location>
        <begin position="43"/>
        <end position="68"/>
    </location>
</feature>
<keyword evidence="4 6" id="KW-1133">Transmembrane helix</keyword>
<dbReference type="GO" id="GO:0016020">
    <property type="term" value="C:membrane"/>
    <property type="evidence" value="ECO:0007669"/>
    <property type="project" value="UniProtKB-SubCell"/>
</dbReference>
<gene>
    <name evidence="7" type="ORF">ISQ63_00610</name>
</gene>
<dbReference type="EMBL" id="JADHQC010000001">
    <property type="protein sequence ID" value="MBL6811365.1"/>
    <property type="molecule type" value="Genomic_DNA"/>
</dbReference>
<dbReference type="PROSITE" id="PS50267">
    <property type="entry name" value="NA_NEUROTRAN_SYMP_3"/>
    <property type="match status" value="1"/>
</dbReference>
<evidence type="ECO:0000313" key="7">
    <source>
        <dbReference type="EMBL" id="MBL6811365.1"/>
    </source>
</evidence>
<comment type="subcellular location">
    <subcellularLocation>
        <location evidence="1">Membrane</location>
        <topology evidence="1">Multi-pass membrane protein</topology>
    </subcellularLocation>
</comment>
<keyword evidence="3 6" id="KW-0812">Transmembrane</keyword>
<dbReference type="InterPro" id="IPR047218">
    <property type="entry name" value="YocR/YhdH-like"/>
</dbReference>
<proteinExistence type="predicted"/>
<evidence type="ECO:0000256" key="1">
    <source>
        <dbReference type="ARBA" id="ARBA00004141"/>
    </source>
</evidence>
<comment type="caution">
    <text evidence="7">The sequence shown here is derived from an EMBL/GenBank/DDBJ whole genome shotgun (WGS) entry which is preliminary data.</text>
</comment>
<dbReference type="AlphaFoldDB" id="A0A937HZM5"/>
<dbReference type="Pfam" id="PF00209">
    <property type="entry name" value="SNF"/>
    <property type="match status" value="2"/>
</dbReference>
<dbReference type="InterPro" id="IPR000175">
    <property type="entry name" value="Na/ntran_symport"/>
</dbReference>
<evidence type="ECO:0000313" key="8">
    <source>
        <dbReference type="Proteomes" id="UP000744438"/>
    </source>
</evidence>
<dbReference type="PANTHER" id="PTHR42948:SF1">
    <property type="entry name" value="TRANSPORTER"/>
    <property type="match status" value="1"/>
</dbReference>
<evidence type="ECO:0000256" key="2">
    <source>
        <dbReference type="ARBA" id="ARBA00022448"/>
    </source>
</evidence>
<sequence length="446" mass="49109">MSNSKIWKGNSTFILAAAGSAVGLGNIWKFPYMVGSNGGSAFVIVYLFCILIIGLPVMASEILIGKYGRKSPINSLKKISEDFQLNKSWKYLGILGAFAGVLILSYYSVFAGIAFSYIFNIFPSGLENPSKYSTSYFSSFAASPLKLILWHSIFIIFTCVIVGFGVVKGIGRSVSLLMPIFFIFIILIAIYSSITGDIDSTLFFLFNPNFSALTPQVIISAMGQAFFSLSIGMGAIMAYGAYIPENQLIGKTVLSIILLDTFVALIAGIAIFPIVFSNPELMANAGPSLIFETLPVAFYSLPFGNIFSVLFFVLLSIAALSSSISLLEPFTAWMEEKAKTERRIIVFVLGLLIWIIGLGSIFSFNIWAEIKFFGLNFLEGLDYLTNNVMLPMGGFFIALLTGWILPKHFLEENLNINSSLFKLLFFCLRYISIGAIFLIFLYSAFL</sequence>
<dbReference type="NCBIfam" id="NF037979">
    <property type="entry name" value="Na_transp"/>
    <property type="match status" value="1"/>
</dbReference>
<dbReference type="Proteomes" id="UP000744438">
    <property type="component" value="Unassembled WGS sequence"/>
</dbReference>
<organism evidence="7 8">
    <name type="scientific">SAR86 cluster bacterium</name>
    <dbReference type="NCBI Taxonomy" id="2030880"/>
    <lineage>
        <taxon>Bacteria</taxon>
        <taxon>Pseudomonadati</taxon>
        <taxon>Pseudomonadota</taxon>
        <taxon>Gammaproteobacteria</taxon>
        <taxon>SAR86 cluster</taxon>
    </lineage>
</organism>
<feature type="transmembrane region" description="Helical" evidence="6">
    <location>
        <begin position="388"/>
        <end position="405"/>
    </location>
</feature>
<name>A0A937HZM5_9GAMM</name>
<feature type="transmembrane region" description="Helical" evidence="6">
    <location>
        <begin position="89"/>
        <end position="119"/>
    </location>
</feature>
<feature type="transmembrane region" description="Helical" evidence="6">
    <location>
        <begin position="344"/>
        <end position="368"/>
    </location>
</feature>
<evidence type="ECO:0000256" key="4">
    <source>
        <dbReference type="ARBA" id="ARBA00022989"/>
    </source>
</evidence>
<keyword evidence="5 6" id="KW-0472">Membrane</keyword>
<dbReference type="SUPFAM" id="SSF161070">
    <property type="entry name" value="SNF-like"/>
    <property type="match status" value="1"/>
</dbReference>
<feature type="transmembrane region" description="Helical" evidence="6">
    <location>
        <begin position="296"/>
        <end position="323"/>
    </location>
</feature>
<reference evidence="7" key="1">
    <citation type="submission" date="2020-10" db="EMBL/GenBank/DDBJ databases">
        <title>Microbiome of the Black Sea water column analyzed by genome centric metagenomics.</title>
        <authorList>
            <person name="Cabello-Yeves P.J."/>
            <person name="Callieri C."/>
            <person name="Picazo A."/>
            <person name="Mehrshad M."/>
            <person name="Haro-Moreno J.M."/>
            <person name="Roda-Garcia J."/>
            <person name="Dzembekova N."/>
            <person name="Slabakova V."/>
            <person name="Slabakova N."/>
            <person name="Moncheva S."/>
            <person name="Rodriguez-Valera F."/>
        </authorList>
    </citation>
    <scope>NUCLEOTIDE SEQUENCE</scope>
    <source>
        <strain evidence="7">BS307-5m-G49</strain>
    </source>
</reference>
<protein>
    <submittedName>
        <fullName evidence="7">Sodium-dependent transporter</fullName>
    </submittedName>
</protein>
<feature type="transmembrane region" description="Helical" evidence="6">
    <location>
        <begin position="174"/>
        <end position="194"/>
    </location>
</feature>
<dbReference type="PRINTS" id="PR00176">
    <property type="entry name" value="NANEUSMPORT"/>
</dbReference>
<feature type="transmembrane region" description="Helical" evidence="6">
    <location>
        <begin position="12"/>
        <end position="31"/>
    </location>
</feature>